<feature type="compositionally biased region" description="Low complexity" evidence="4">
    <location>
        <begin position="226"/>
        <end position="236"/>
    </location>
</feature>
<reference evidence="6" key="1">
    <citation type="submission" date="2021-01" db="EMBL/GenBank/DDBJ databases">
        <authorList>
            <person name="Corre E."/>
            <person name="Pelletier E."/>
            <person name="Niang G."/>
            <person name="Scheremetjew M."/>
            <person name="Finn R."/>
            <person name="Kale V."/>
            <person name="Holt S."/>
            <person name="Cochrane G."/>
            <person name="Meng A."/>
            <person name="Brown T."/>
            <person name="Cohen L."/>
        </authorList>
    </citation>
    <scope>NUCLEOTIDE SEQUENCE</scope>
    <source>
        <strain evidence="6">MM31A-1</strain>
    </source>
</reference>
<feature type="region of interest" description="Disordered" evidence="4">
    <location>
        <begin position="906"/>
        <end position="944"/>
    </location>
</feature>
<feature type="compositionally biased region" description="Polar residues" evidence="4">
    <location>
        <begin position="105"/>
        <end position="128"/>
    </location>
</feature>
<evidence type="ECO:0000313" key="6">
    <source>
        <dbReference type="EMBL" id="CAE0463455.1"/>
    </source>
</evidence>
<keyword evidence="3" id="KW-0067">ATP-binding</keyword>
<evidence type="ECO:0000259" key="5">
    <source>
        <dbReference type="SMART" id="SM00382"/>
    </source>
</evidence>
<feature type="region of interest" description="Disordered" evidence="4">
    <location>
        <begin position="99"/>
        <end position="274"/>
    </location>
</feature>
<comment type="similarity">
    <text evidence="1">Belongs to the AAA ATPase family.</text>
</comment>
<dbReference type="AlphaFoldDB" id="A0A7S3Q2V9"/>
<dbReference type="SMART" id="SM00382">
    <property type="entry name" value="AAA"/>
    <property type="match status" value="2"/>
</dbReference>
<dbReference type="FunFam" id="3.40.50.300:FF:000149">
    <property type="entry name" value="Nuclear valosin-containing protein-like"/>
    <property type="match status" value="1"/>
</dbReference>
<dbReference type="SUPFAM" id="SSF52540">
    <property type="entry name" value="P-loop containing nucleoside triphosphate hydrolases"/>
    <property type="match status" value="2"/>
</dbReference>
<dbReference type="Gene3D" id="1.10.8.60">
    <property type="match status" value="2"/>
</dbReference>
<evidence type="ECO:0000256" key="1">
    <source>
        <dbReference type="ARBA" id="ARBA00006914"/>
    </source>
</evidence>
<dbReference type="GO" id="GO:0003723">
    <property type="term" value="F:RNA binding"/>
    <property type="evidence" value="ECO:0007669"/>
    <property type="project" value="TreeGrafter"/>
</dbReference>
<keyword evidence="2" id="KW-0547">Nucleotide-binding</keyword>
<protein>
    <recommendedName>
        <fullName evidence="5">AAA+ ATPase domain-containing protein</fullName>
    </recommendedName>
</protein>
<accession>A0A7S3Q2V9</accession>
<dbReference type="GO" id="GO:0016887">
    <property type="term" value="F:ATP hydrolysis activity"/>
    <property type="evidence" value="ECO:0007669"/>
    <property type="project" value="InterPro"/>
</dbReference>
<feature type="compositionally biased region" description="Basic and acidic residues" evidence="4">
    <location>
        <begin position="926"/>
        <end position="944"/>
    </location>
</feature>
<feature type="compositionally biased region" description="Basic and acidic residues" evidence="4">
    <location>
        <begin position="132"/>
        <end position="156"/>
    </location>
</feature>
<dbReference type="InterPro" id="IPR027417">
    <property type="entry name" value="P-loop_NTPase"/>
</dbReference>
<dbReference type="GO" id="GO:0005634">
    <property type="term" value="C:nucleus"/>
    <property type="evidence" value="ECO:0007669"/>
    <property type="project" value="TreeGrafter"/>
</dbReference>
<feature type="compositionally biased region" description="Basic and acidic residues" evidence="4">
    <location>
        <begin position="174"/>
        <end position="202"/>
    </location>
</feature>
<dbReference type="PANTHER" id="PTHR23077">
    <property type="entry name" value="AAA-FAMILY ATPASE"/>
    <property type="match status" value="1"/>
</dbReference>
<feature type="compositionally biased region" description="Polar residues" evidence="4">
    <location>
        <begin position="158"/>
        <end position="171"/>
    </location>
</feature>
<evidence type="ECO:0000256" key="3">
    <source>
        <dbReference type="ARBA" id="ARBA00022840"/>
    </source>
</evidence>
<dbReference type="InterPro" id="IPR003959">
    <property type="entry name" value="ATPase_AAA_core"/>
</dbReference>
<dbReference type="InterPro" id="IPR003960">
    <property type="entry name" value="ATPase_AAA_CS"/>
</dbReference>
<sequence>MPPSSSTAGAIPDPKLQHLITKIIKASSSDNLRAGISSKQVLETLLHKHREYRRKNSTSLITCIDTILTNIGKSQGLQAALGKEGLTIGKTAASRIDLTDPTAPALSSGTSRVTTPVPSALNSPSNLSQKRKREETQSEEKYDKEAANHDKNRFEFTKNVTGGSTMLNANLRNRYKDVQRERDVEAKKKAAEEEKLKAKEAEENGGGGSMTTIPENNASDGTGSAPTKVPTTPSGSTKKKKKKMSRSSSSNVLSDMDPQSSMNLSATARPKERYSDLGGMSDILTQIRQLIEYPLAHPELFTHLGIQPPRGVLLRGPPGCGKTHLANAIAGQLNVTYFRISAPEMVSGMSGESESRIRDLFATASGSAPSIIFMDEIDAIAPKRGGDGSSSGGTKGMEKRMVAQLLTCMDSLTPENNRGGAPVMVLGATNRPDSIDSALRRAGRFDREICLGVPDEAGRLGILKVMTASMRLNGNIDLAKLAKKTPGFVGADIRSLTKEAGVIAINRIYKRMLIGGEATGAGLSSSLGVEGVVEDISAKDSANVVSEGDDSATGSIAAKAAPCNNSMESEEKEGLHSEAMDIHSVVSFTSKQLEPLFVTMDDFLSAVPKVQPSSKREGFATVPDVSWDNVGALHSIREELSLSVLEPIMHPERFQALGLPLPAGVLLYGPPGCGKTLLAKATAHESGVNFISVKGPELLDKYVGESERAVRQVFERARSSSPCIVFFDELDSLCPKRGSDSSGGGVTERVVNQLLTEMDGLESRSSVFVVAATNRPELIDPAMLRPGRLDKLLYVPLPSPADRAAILKTVAKKVNLSDDVDLDEIAHSSRSDGYSGADCAALLREAGLGVLRKSALDRKDYIKSTANVSNNKTVTSTPKAEIPLQITMHDFKYAFDHVMPSVSKKDKVRYERMRDRMASARSRGGVGDEKKAEGSQKVPNDSKS</sequence>
<feature type="compositionally biased region" description="Polar residues" evidence="4">
    <location>
        <begin position="251"/>
        <end position="266"/>
    </location>
</feature>
<evidence type="ECO:0000256" key="4">
    <source>
        <dbReference type="SAM" id="MobiDB-lite"/>
    </source>
</evidence>
<gene>
    <name evidence="6" type="ORF">CDEB00056_LOCUS8296</name>
</gene>
<dbReference type="PANTHER" id="PTHR23077:SF171">
    <property type="entry name" value="NUCLEAR VALOSIN-CONTAINING PROTEIN-LIKE"/>
    <property type="match status" value="1"/>
</dbReference>
<dbReference type="Pfam" id="PF17862">
    <property type="entry name" value="AAA_lid_3"/>
    <property type="match status" value="2"/>
</dbReference>
<dbReference type="FunFam" id="3.40.50.300:FF:000365">
    <property type="entry name" value="Ribosome biogenesis ATPase RIX7"/>
    <property type="match status" value="1"/>
</dbReference>
<organism evidence="6">
    <name type="scientific">Chaetoceros debilis</name>
    <dbReference type="NCBI Taxonomy" id="122233"/>
    <lineage>
        <taxon>Eukaryota</taxon>
        <taxon>Sar</taxon>
        <taxon>Stramenopiles</taxon>
        <taxon>Ochrophyta</taxon>
        <taxon>Bacillariophyta</taxon>
        <taxon>Coscinodiscophyceae</taxon>
        <taxon>Chaetocerotophycidae</taxon>
        <taxon>Chaetocerotales</taxon>
        <taxon>Chaetocerotaceae</taxon>
        <taxon>Chaetoceros</taxon>
    </lineage>
</organism>
<evidence type="ECO:0000256" key="2">
    <source>
        <dbReference type="ARBA" id="ARBA00022741"/>
    </source>
</evidence>
<dbReference type="InterPro" id="IPR041569">
    <property type="entry name" value="AAA_lid_3"/>
</dbReference>
<dbReference type="Pfam" id="PF00004">
    <property type="entry name" value="AAA"/>
    <property type="match status" value="2"/>
</dbReference>
<dbReference type="PROSITE" id="PS00674">
    <property type="entry name" value="AAA"/>
    <property type="match status" value="1"/>
</dbReference>
<feature type="domain" description="AAA+ ATPase" evidence="5">
    <location>
        <begin position="308"/>
        <end position="455"/>
    </location>
</feature>
<feature type="compositionally biased region" description="Polar residues" evidence="4">
    <location>
        <begin position="210"/>
        <end position="225"/>
    </location>
</feature>
<feature type="compositionally biased region" description="Basic and acidic residues" evidence="4">
    <location>
        <begin position="906"/>
        <end position="918"/>
    </location>
</feature>
<dbReference type="GO" id="GO:0042254">
    <property type="term" value="P:ribosome biogenesis"/>
    <property type="evidence" value="ECO:0007669"/>
    <property type="project" value="TreeGrafter"/>
</dbReference>
<dbReference type="InterPro" id="IPR050168">
    <property type="entry name" value="AAA_ATPase_domain"/>
</dbReference>
<proteinExistence type="inferred from homology"/>
<dbReference type="CDD" id="cd19511">
    <property type="entry name" value="RecA-like_CDC48_r2-like"/>
    <property type="match status" value="1"/>
</dbReference>
<dbReference type="GO" id="GO:1990275">
    <property type="term" value="F:preribosome binding"/>
    <property type="evidence" value="ECO:0007669"/>
    <property type="project" value="TreeGrafter"/>
</dbReference>
<feature type="domain" description="AAA+ ATPase" evidence="5">
    <location>
        <begin position="661"/>
        <end position="799"/>
    </location>
</feature>
<dbReference type="EMBL" id="HBIO01010710">
    <property type="protein sequence ID" value="CAE0463455.1"/>
    <property type="molecule type" value="Transcribed_RNA"/>
</dbReference>
<dbReference type="InterPro" id="IPR003593">
    <property type="entry name" value="AAA+_ATPase"/>
</dbReference>
<dbReference type="Gene3D" id="3.40.50.300">
    <property type="entry name" value="P-loop containing nucleotide triphosphate hydrolases"/>
    <property type="match status" value="2"/>
</dbReference>
<dbReference type="GO" id="GO:0005524">
    <property type="term" value="F:ATP binding"/>
    <property type="evidence" value="ECO:0007669"/>
    <property type="project" value="UniProtKB-KW"/>
</dbReference>
<name>A0A7S3Q2V9_9STRA</name>